<dbReference type="PANTHER" id="PTHR39166">
    <property type="entry name" value="BLL1166 PROTEIN"/>
    <property type="match status" value="1"/>
</dbReference>
<dbReference type="EMBL" id="JJMT01000014">
    <property type="protein sequence ID" value="KEO45145.1"/>
    <property type="molecule type" value="Genomic_DNA"/>
</dbReference>
<organism evidence="1 2">
    <name type="scientific">Streptococcus salivarius</name>
    <dbReference type="NCBI Taxonomy" id="1304"/>
    <lineage>
        <taxon>Bacteria</taxon>
        <taxon>Bacillati</taxon>
        <taxon>Bacillota</taxon>
        <taxon>Bacilli</taxon>
        <taxon>Lactobacillales</taxon>
        <taxon>Streptococcaceae</taxon>
        <taxon>Streptococcus</taxon>
    </lineage>
</organism>
<sequence length="187" mass="22213">MIDVKKLIKQNSELMALLKIIHSFQLNDCWLCAGTIRNYIWDYLSTGNTSSNINFSDIDVIFFDKDISYEQTLEIENQIKRRHPEYNWEIKNQFYMNIHSPNTEKYISSTDAVLKFPEKCTAIAARLNDNQELEVFIPFGIDDLVNFRVSPTPHYFSDKERQTVYNERVKKKNWNTIWPNISIEFIE</sequence>
<dbReference type="InterPro" id="IPR009267">
    <property type="entry name" value="NTP_transf_6"/>
</dbReference>
<evidence type="ECO:0008006" key="3">
    <source>
        <dbReference type="Google" id="ProtNLM"/>
    </source>
</evidence>
<protein>
    <recommendedName>
        <fullName evidence="3">Nucleotidyltransferase family protein</fullName>
    </recommendedName>
</protein>
<dbReference type="Proteomes" id="UP000027855">
    <property type="component" value="Unassembled WGS sequence"/>
</dbReference>
<name>A0A074IYF3_STRSL</name>
<dbReference type="AlphaFoldDB" id="A0A074IYF3"/>
<dbReference type="PANTHER" id="PTHR39166:SF1">
    <property type="entry name" value="BLL1166 PROTEIN"/>
    <property type="match status" value="1"/>
</dbReference>
<dbReference type="RefSeq" id="WP_037602054.1">
    <property type="nucleotide sequence ID" value="NZ_JADMQU010000012.1"/>
</dbReference>
<evidence type="ECO:0000313" key="1">
    <source>
        <dbReference type="EMBL" id="KEO45145.1"/>
    </source>
</evidence>
<dbReference type="Pfam" id="PF06042">
    <property type="entry name" value="NTP_transf_6"/>
    <property type="match status" value="1"/>
</dbReference>
<reference evidence="1 2" key="1">
    <citation type="submission" date="2014-04" db="EMBL/GenBank/DDBJ databases">
        <title>Variable characteristics of bacteriocin-producing Streptococcus salivarius strains isolated from Malaysian subjects.</title>
        <authorList>
            <person name="Philip K."/>
            <person name="Barbour A."/>
        </authorList>
    </citation>
    <scope>NUCLEOTIDE SEQUENCE [LARGE SCALE GENOMIC DNA]</scope>
    <source>
        <strain evidence="1 2">NU10</strain>
    </source>
</reference>
<accession>A0A074IYF3</accession>
<gene>
    <name evidence="1" type="ORF">DL07_02805</name>
</gene>
<proteinExistence type="predicted"/>
<comment type="caution">
    <text evidence="1">The sequence shown here is derived from an EMBL/GenBank/DDBJ whole genome shotgun (WGS) entry which is preliminary data.</text>
</comment>
<evidence type="ECO:0000313" key="2">
    <source>
        <dbReference type="Proteomes" id="UP000027855"/>
    </source>
</evidence>